<evidence type="ECO:0000256" key="3">
    <source>
        <dbReference type="ARBA" id="ARBA00023212"/>
    </source>
</evidence>
<dbReference type="PANTHER" id="PTHR46126:SF1">
    <property type="entry name" value="DYNACTIN SUBUNIT 5"/>
    <property type="match status" value="1"/>
</dbReference>
<comment type="caution">
    <text evidence="6">The sequence shown here is derived from an EMBL/GenBank/DDBJ whole genome shotgun (WGS) entry which is preliminary data.</text>
</comment>
<organism evidence="6 7">
    <name type="scientific">Oopsacas minuta</name>
    <dbReference type="NCBI Taxonomy" id="111878"/>
    <lineage>
        <taxon>Eukaryota</taxon>
        <taxon>Metazoa</taxon>
        <taxon>Porifera</taxon>
        <taxon>Hexactinellida</taxon>
        <taxon>Hexasterophora</taxon>
        <taxon>Lyssacinosida</taxon>
        <taxon>Leucopsacidae</taxon>
        <taxon>Oopsacas</taxon>
    </lineage>
</organism>
<dbReference type="Pfam" id="PF21711">
    <property type="entry name" value="DCTN5"/>
    <property type="match status" value="1"/>
</dbReference>
<accession>A0AAV7JPU6</accession>
<comment type="subcellular location">
    <subcellularLocation>
        <location evidence="1">Cytoplasm</location>
        <location evidence="1">Cytoskeleton</location>
    </subcellularLocation>
</comment>
<dbReference type="EMBL" id="JAKMXF010000310">
    <property type="protein sequence ID" value="KAI6650484.1"/>
    <property type="molecule type" value="Genomic_DNA"/>
</dbReference>
<evidence type="ECO:0000256" key="1">
    <source>
        <dbReference type="ARBA" id="ARBA00004245"/>
    </source>
</evidence>
<keyword evidence="3" id="KW-0206">Cytoskeleton</keyword>
<dbReference type="InterPro" id="IPR047125">
    <property type="entry name" value="DCTN5"/>
</dbReference>
<evidence type="ECO:0000256" key="5">
    <source>
        <dbReference type="ARBA" id="ARBA00034865"/>
    </source>
</evidence>
<keyword evidence="2" id="KW-0963">Cytoplasm</keyword>
<evidence type="ECO:0000256" key="4">
    <source>
        <dbReference type="ARBA" id="ARBA00034706"/>
    </source>
</evidence>
<dbReference type="SUPFAM" id="SSF51161">
    <property type="entry name" value="Trimeric LpxA-like enzymes"/>
    <property type="match status" value="1"/>
</dbReference>
<keyword evidence="7" id="KW-1185">Reference proteome</keyword>
<reference evidence="6 7" key="1">
    <citation type="journal article" date="2023" name="BMC Biol.">
        <title>The compact genome of the sponge Oopsacas minuta (Hexactinellida) is lacking key metazoan core genes.</title>
        <authorList>
            <person name="Santini S."/>
            <person name="Schenkelaars Q."/>
            <person name="Jourda C."/>
            <person name="Duchesne M."/>
            <person name="Belahbib H."/>
            <person name="Rocher C."/>
            <person name="Selva M."/>
            <person name="Riesgo A."/>
            <person name="Vervoort M."/>
            <person name="Leys S.P."/>
            <person name="Kodjabachian L."/>
            <person name="Le Bivic A."/>
            <person name="Borchiellini C."/>
            <person name="Claverie J.M."/>
            <person name="Renard E."/>
        </authorList>
    </citation>
    <scope>NUCLEOTIDE SEQUENCE [LARGE SCALE GENOMIC DNA]</scope>
    <source>
        <strain evidence="6">SPO-2</strain>
    </source>
</reference>
<dbReference type="Gene3D" id="2.160.10.10">
    <property type="entry name" value="Hexapeptide repeat proteins"/>
    <property type="match status" value="1"/>
</dbReference>
<name>A0AAV7JPU6_9METZ</name>
<proteinExistence type="inferred from homology"/>
<evidence type="ECO:0000313" key="7">
    <source>
        <dbReference type="Proteomes" id="UP001165289"/>
    </source>
</evidence>
<evidence type="ECO:0000256" key="2">
    <source>
        <dbReference type="ARBA" id="ARBA00022490"/>
    </source>
</evidence>
<protein>
    <recommendedName>
        <fullName evidence="5">Dynactin subunit 5</fullName>
    </recommendedName>
</protein>
<sequence>MELPDITYPVGDYIETAAGNKVSRFSFLSGSQNIVLSGRCIVKEDSILRGDLAQIRVGKYSTIMRGAVLHPGFKTLAKSVAFFPLIIGENVMIGEDTIVSAAQVGSYSYVGKNCVLGTHCVLKECCWIEDDTVLPPETIVAPFRVYAGNPGRPVRELPECSQDLMNEHTRSYYKHFIGDTTK</sequence>
<dbReference type="PANTHER" id="PTHR46126">
    <property type="entry name" value="DYNACTIN SUBUNIT 5"/>
    <property type="match status" value="1"/>
</dbReference>
<dbReference type="InterPro" id="IPR011004">
    <property type="entry name" value="Trimer_LpxA-like_sf"/>
</dbReference>
<evidence type="ECO:0000313" key="6">
    <source>
        <dbReference type="EMBL" id="KAI6650484.1"/>
    </source>
</evidence>
<dbReference type="Proteomes" id="UP001165289">
    <property type="component" value="Unassembled WGS sequence"/>
</dbReference>
<comment type="similarity">
    <text evidence="4">Belongs to the dynactin subunits 5/6 family. Dynactin subunit 5 subfamily.</text>
</comment>
<gene>
    <name evidence="6" type="ORF">LOD99_7536</name>
</gene>
<dbReference type="GO" id="GO:0005869">
    <property type="term" value="C:dynactin complex"/>
    <property type="evidence" value="ECO:0007669"/>
    <property type="project" value="TreeGrafter"/>
</dbReference>
<dbReference type="CDD" id="cd03359">
    <property type="entry name" value="LbH_Dynactin_5"/>
    <property type="match status" value="1"/>
</dbReference>
<dbReference type="AlphaFoldDB" id="A0AAV7JPU6"/>